<comment type="catalytic activity">
    <reaction evidence="9">
        <text>(S)-dihydroorotate + A = orotate + AH2</text>
        <dbReference type="Rhea" id="RHEA:18073"/>
        <dbReference type="ChEBI" id="CHEBI:13193"/>
        <dbReference type="ChEBI" id="CHEBI:17499"/>
        <dbReference type="ChEBI" id="CHEBI:30839"/>
        <dbReference type="ChEBI" id="CHEBI:30864"/>
    </reaction>
</comment>
<feature type="binding site" evidence="9">
    <location>
        <position position="16"/>
    </location>
    <ligand>
        <name>FMN</name>
        <dbReference type="ChEBI" id="CHEBI:58210"/>
    </ligand>
</feature>
<name>A0A0K2SFU0_LIMPI</name>
<feature type="binding site" evidence="9">
    <location>
        <position position="148"/>
    </location>
    <ligand>
        <name>FMN</name>
        <dbReference type="ChEBI" id="CHEBI:58210"/>
    </ligand>
</feature>
<dbReference type="SUPFAM" id="SSF51395">
    <property type="entry name" value="FMN-linked oxidoreductases"/>
    <property type="match status" value="1"/>
</dbReference>
<comment type="caution">
    <text evidence="9">Lacks conserved residue(s) required for the propagation of feature annotation.</text>
</comment>
<evidence type="ECO:0000256" key="6">
    <source>
        <dbReference type="ARBA" id="ARBA00022643"/>
    </source>
</evidence>
<comment type="cofactor">
    <cofactor evidence="9">
        <name>FMN</name>
        <dbReference type="ChEBI" id="CHEBI:58210"/>
    </cofactor>
    <text evidence="9">Binds 1 FMN per subunit.</text>
</comment>
<evidence type="ECO:0000313" key="13">
    <source>
        <dbReference type="Proteomes" id="UP000065807"/>
    </source>
</evidence>
<keyword evidence="7 9" id="KW-0665">Pyrimidine biosynthesis</keyword>
<evidence type="ECO:0000256" key="3">
    <source>
        <dbReference type="ARBA" id="ARBA00008008"/>
    </source>
</evidence>
<evidence type="ECO:0000259" key="11">
    <source>
        <dbReference type="Pfam" id="PF01180"/>
    </source>
</evidence>
<dbReference type="PIRSF" id="PIRSF000164">
    <property type="entry name" value="DHO_oxidase"/>
    <property type="match status" value="1"/>
</dbReference>
<evidence type="ECO:0000256" key="4">
    <source>
        <dbReference type="ARBA" id="ARBA00022490"/>
    </source>
</evidence>
<dbReference type="GO" id="GO:0044205">
    <property type="term" value="P:'de novo' UMP biosynthetic process"/>
    <property type="evidence" value="ECO:0007669"/>
    <property type="project" value="UniProtKB-UniRule"/>
</dbReference>
<proteinExistence type="inferred from homology"/>
<feature type="binding site" evidence="9">
    <location>
        <begin position="285"/>
        <end position="286"/>
    </location>
    <ligand>
        <name>FMN</name>
        <dbReference type="ChEBI" id="CHEBI:58210"/>
    </ligand>
</feature>
<keyword evidence="5 9" id="KW-0285">Flavoprotein</keyword>
<dbReference type="InterPro" id="IPR013785">
    <property type="entry name" value="Aldolase_TIM"/>
</dbReference>
<feature type="binding site" evidence="9">
    <location>
        <begin position="40"/>
        <end position="41"/>
    </location>
    <ligand>
        <name>FMN</name>
        <dbReference type="ChEBI" id="CHEBI:58210"/>
    </ligand>
</feature>
<dbReference type="InterPro" id="IPR005720">
    <property type="entry name" value="Dihydroorotate_DH_cat"/>
</dbReference>
<evidence type="ECO:0000256" key="7">
    <source>
        <dbReference type="ARBA" id="ARBA00022975"/>
    </source>
</evidence>
<dbReference type="PATRIC" id="fig|1555112.3.peg.119"/>
<organism evidence="12 13">
    <name type="scientific">Limnochorda pilosa</name>
    <dbReference type="NCBI Taxonomy" id="1555112"/>
    <lineage>
        <taxon>Bacteria</taxon>
        <taxon>Bacillati</taxon>
        <taxon>Bacillota</taxon>
        <taxon>Limnochordia</taxon>
        <taxon>Limnochordales</taxon>
        <taxon>Limnochordaceae</taxon>
        <taxon>Limnochorda</taxon>
    </lineage>
</organism>
<dbReference type="AlphaFoldDB" id="A0A0K2SFU0"/>
<dbReference type="EMBL" id="AP014924">
    <property type="protein sequence ID" value="BAS25973.1"/>
    <property type="molecule type" value="Genomic_DNA"/>
</dbReference>
<reference evidence="13" key="1">
    <citation type="submission" date="2015-07" db="EMBL/GenBank/DDBJ databases">
        <title>Complete genome sequence and phylogenetic analysis of Limnochorda pilosa.</title>
        <authorList>
            <person name="Watanabe M."/>
            <person name="Kojima H."/>
            <person name="Fukui M."/>
        </authorList>
    </citation>
    <scope>NUCLEOTIDE SEQUENCE [LARGE SCALE GENOMIC DNA]</scope>
    <source>
        <strain evidence="13">HC45</strain>
    </source>
</reference>
<keyword evidence="4 9" id="KW-0963">Cytoplasm</keyword>
<evidence type="ECO:0000256" key="8">
    <source>
        <dbReference type="ARBA" id="ARBA00023002"/>
    </source>
</evidence>
<protein>
    <recommendedName>
        <fullName evidence="9">Dihydroorotate dehydrogenase</fullName>
        <shortName evidence="9">DHOD</shortName>
        <shortName evidence="9">DHODase</shortName>
        <shortName evidence="9">DHOdehase</shortName>
        <ecNumber evidence="9">1.3.-.-</ecNumber>
    </recommendedName>
</protein>
<reference evidence="13" key="2">
    <citation type="journal article" date="2016" name="Int. J. Syst. Evol. Microbiol.">
        <title>Complete genome sequence and cell structure of Limnochorda pilosa, a Gram-negative spore-former within the phylum Firmicutes.</title>
        <authorList>
            <person name="Watanabe M."/>
            <person name="Kojima H."/>
            <person name="Fukui M."/>
        </authorList>
    </citation>
    <scope>NUCLEOTIDE SEQUENCE [LARGE SCALE GENOMIC DNA]</scope>
    <source>
        <strain evidence="13">HC45</strain>
    </source>
</reference>
<keyword evidence="13" id="KW-1185">Reference proteome</keyword>
<dbReference type="UniPathway" id="UPA00070"/>
<comment type="pathway">
    <text evidence="2 9">Pyrimidine metabolism; UMP biosynthesis via de novo pathway.</text>
</comment>
<sequence>MRLGSIRLRNPLMPASGCFGYGREMAAFYPLRLLGAVVTKGVSLVPWEGRPTPRVAWAAGGLLNAIGLQNPGVDHFLAEDLPFLVAQGAAVVVNVVGETVAEYAAVAARLEGAARFPAARPPGGGATEASTGRPYTPGHGGLTALELNISCPNVDAGGLHFGQDPATAAAVVRAVRGASSLPLWVKLSPQGPVAEVARAVVEAGAQVLSVANTLPALALDPRTGRPRLAAGPGGLSGPPLKPVALALVQRLHRELVVPIVGIGGIRSLEDVLEYRRAGAAAVAVGSAHFADPYVLLKLRRDLRKDPQAWTAIGANDEAREVGR</sequence>
<comment type="subcellular location">
    <subcellularLocation>
        <location evidence="1 9">Cytoplasm</location>
    </subcellularLocation>
</comment>
<gene>
    <name evidence="9" type="primary">pyrD</name>
    <name evidence="12" type="ORF">LIP_0116</name>
</gene>
<evidence type="ECO:0000256" key="10">
    <source>
        <dbReference type="SAM" id="MobiDB-lite"/>
    </source>
</evidence>
<dbReference type="PANTHER" id="PTHR48109:SF1">
    <property type="entry name" value="DIHYDROOROTATE DEHYDROGENASE (FUMARATE)"/>
    <property type="match status" value="1"/>
</dbReference>
<dbReference type="HAMAP" id="MF_00224">
    <property type="entry name" value="DHO_dh_type1"/>
    <property type="match status" value="1"/>
</dbReference>
<keyword evidence="6 9" id="KW-0288">FMN</keyword>
<dbReference type="PANTHER" id="PTHR48109">
    <property type="entry name" value="DIHYDROOROTATE DEHYDROGENASE (QUINONE), MITOCHONDRIAL-RELATED"/>
    <property type="match status" value="1"/>
</dbReference>
<dbReference type="STRING" id="1555112.LIP_0116"/>
<dbReference type="KEGG" id="lpil:LIP_0116"/>
<feature type="binding site" evidence="9">
    <location>
        <begin position="64"/>
        <end position="68"/>
    </location>
    <ligand>
        <name>substrate</name>
    </ligand>
</feature>
<dbReference type="EC" id="1.3.-.-" evidence="9"/>
<evidence type="ECO:0000256" key="9">
    <source>
        <dbReference type="HAMAP-Rule" id="MF_00224"/>
    </source>
</evidence>
<feature type="active site" description="Nucleophile" evidence="9">
    <location>
        <position position="151"/>
    </location>
</feature>
<dbReference type="InterPro" id="IPR024920">
    <property type="entry name" value="Dihydroorotate_DH_1"/>
</dbReference>
<feature type="domain" description="Dihydroorotate dehydrogenase catalytic" evidence="11">
    <location>
        <begin position="144"/>
        <end position="303"/>
    </location>
</feature>
<dbReference type="Proteomes" id="UP000065807">
    <property type="component" value="Chromosome"/>
</dbReference>
<dbReference type="GO" id="GO:0004152">
    <property type="term" value="F:dihydroorotate dehydrogenase activity"/>
    <property type="evidence" value="ECO:0007669"/>
    <property type="project" value="UniProtKB-UniRule"/>
</dbReference>
<keyword evidence="8 9" id="KW-0560">Oxidoreductase</keyword>
<dbReference type="InterPro" id="IPR050074">
    <property type="entry name" value="DHO_dehydrogenase"/>
</dbReference>
<feature type="domain" description="Dihydroorotate dehydrogenase catalytic" evidence="11">
    <location>
        <begin position="6"/>
        <end position="112"/>
    </location>
</feature>
<feature type="binding site" evidence="9">
    <location>
        <position position="237"/>
    </location>
    <ligand>
        <name>FMN</name>
        <dbReference type="ChEBI" id="CHEBI:58210"/>
    </ligand>
</feature>
<dbReference type="GO" id="GO:0005737">
    <property type="term" value="C:cytoplasm"/>
    <property type="evidence" value="ECO:0007669"/>
    <property type="project" value="UniProtKB-SubCell"/>
</dbReference>
<feature type="binding site" evidence="9">
    <location>
        <position position="94"/>
    </location>
    <ligand>
        <name>FMN</name>
        <dbReference type="ChEBI" id="CHEBI:58210"/>
    </ligand>
</feature>
<feature type="binding site" evidence="9">
    <location>
        <position position="40"/>
    </location>
    <ligand>
        <name>substrate</name>
    </ligand>
</feature>
<evidence type="ECO:0000256" key="5">
    <source>
        <dbReference type="ARBA" id="ARBA00022630"/>
    </source>
</evidence>
<feature type="binding site" evidence="9">
    <location>
        <position position="148"/>
    </location>
    <ligand>
        <name>substrate</name>
    </ligand>
</feature>
<feature type="binding site" evidence="9">
    <location>
        <begin position="263"/>
        <end position="264"/>
    </location>
    <ligand>
        <name>FMN</name>
        <dbReference type="ChEBI" id="CHEBI:58210"/>
    </ligand>
</feature>
<accession>A0A0K2SFU0</accession>
<feature type="region of interest" description="Disordered" evidence="10">
    <location>
        <begin position="117"/>
        <end position="137"/>
    </location>
</feature>
<evidence type="ECO:0000313" key="12">
    <source>
        <dbReference type="EMBL" id="BAS25973.1"/>
    </source>
</evidence>
<comment type="function">
    <text evidence="9">Catalyzes the conversion of dihydroorotate to orotate.</text>
</comment>
<feature type="binding site" evidence="9">
    <location>
        <position position="186"/>
    </location>
    <ligand>
        <name>FMN</name>
        <dbReference type="ChEBI" id="CHEBI:58210"/>
    </ligand>
</feature>
<dbReference type="GO" id="GO:0006207">
    <property type="term" value="P:'de novo' pyrimidine nucleobase biosynthetic process"/>
    <property type="evidence" value="ECO:0007669"/>
    <property type="project" value="TreeGrafter"/>
</dbReference>
<dbReference type="InterPro" id="IPR012135">
    <property type="entry name" value="Dihydroorotate_DH_1_2"/>
</dbReference>
<comment type="similarity">
    <text evidence="3 9">Belongs to the dihydroorotate dehydrogenase family. Type 1 subfamily.</text>
</comment>
<dbReference type="Gene3D" id="3.20.20.70">
    <property type="entry name" value="Aldolase class I"/>
    <property type="match status" value="1"/>
</dbReference>
<evidence type="ECO:0000256" key="1">
    <source>
        <dbReference type="ARBA" id="ARBA00004496"/>
    </source>
</evidence>
<feature type="binding site" evidence="9">
    <location>
        <begin position="212"/>
        <end position="213"/>
    </location>
    <ligand>
        <name>substrate</name>
    </ligand>
</feature>
<evidence type="ECO:0000256" key="2">
    <source>
        <dbReference type="ARBA" id="ARBA00004725"/>
    </source>
</evidence>
<dbReference type="Pfam" id="PF01180">
    <property type="entry name" value="DHO_dh"/>
    <property type="match status" value="2"/>
</dbReference>